<dbReference type="EMBL" id="JARBDR010000670">
    <property type="protein sequence ID" value="KAJ8307952.1"/>
    <property type="molecule type" value="Genomic_DNA"/>
</dbReference>
<dbReference type="PANTHER" id="PTHR19282">
    <property type="entry name" value="TETRASPANIN"/>
    <property type="match status" value="1"/>
</dbReference>
<reference evidence="7 8" key="1">
    <citation type="submission" date="2022-12" db="EMBL/GenBank/DDBJ databases">
        <title>Chromosome-level genome of Tegillarca granosa.</title>
        <authorList>
            <person name="Kim J."/>
        </authorList>
    </citation>
    <scope>NUCLEOTIDE SEQUENCE [LARGE SCALE GENOMIC DNA]</scope>
    <source>
        <strain evidence="7">Teg-2019</strain>
        <tissue evidence="7">Adductor muscle</tissue>
    </source>
</reference>
<evidence type="ECO:0000256" key="2">
    <source>
        <dbReference type="ARBA" id="ARBA00006840"/>
    </source>
</evidence>
<dbReference type="Pfam" id="PF00335">
    <property type="entry name" value="Tetraspanin"/>
    <property type="match status" value="1"/>
</dbReference>
<feature type="transmembrane region" description="Helical" evidence="6">
    <location>
        <begin position="117"/>
        <end position="139"/>
    </location>
</feature>
<accession>A0ABQ9EVF9</accession>
<dbReference type="InterPro" id="IPR018499">
    <property type="entry name" value="Tetraspanin/Peripherin"/>
</dbReference>
<gene>
    <name evidence="7" type="ORF">KUTeg_014501</name>
</gene>
<comment type="similarity">
    <text evidence="2">Belongs to the tetraspanin (TM4SF) family.</text>
</comment>
<evidence type="ECO:0000313" key="8">
    <source>
        <dbReference type="Proteomes" id="UP001217089"/>
    </source>
</evidence>
<evidence type="ECO:0008006" key="9">
    <source>
        <dbReference type="Google" id="ProtNLM"/>
    </source>
</evidence>
<feature type="transmembrane region" description="Helical" evidence="6">
    <location>
        <begin position="196"/>
        <end position="216"/>
    </location>
</feature>
<keyword evidence="8" id="KW-1185">Reference proteome</keyword>
<evidence type="ECO:0000256" key="4">
    <source>
        <dbReference type="ARBA" id="ARBA00022989"/>
    </source>
</evidence>
<dbReference type="PIRSF" id="PIRSF002419">
    <property type="entry name" value="Tetraspanin"/>
    <property type="match status" value="1"/>
</dbReference>
<proteinExistence type="inferred from homology"/>
<feature type="transmembrane region" description="Helical" evidence="6">
    <location>
        <begin position="32"/>
        <end position="54"/>
    </location>
</feature>
<evidence type="ECO:0000256" key="5">
    <source>
        <dbReference type="ARBA" id="ARBA00023136"/>
    </source>
</evidence>
<name>A0ABQ9EVF9_TEGGR</name>
<dbReference type="Proteomes" id="UP001217089">
    <property type="component" value="Unassembled WGS sequence"/>
</dbReference>
<dbReference type="PANTHER" id="PTHR19282:SF452">
    <property type="entry name" value="LD03691P"/>
    <property type="match status" value="1"/>
</dbReference>
<organism evidence="7 8">
    <name type="scientific">Tegillarca granosa</name>
    <name type="common">Malaysian cockle</name>
    <name type="synonym">Anadara granosa</name>
    <dbReference type="NCBI Taxonomy" id="220873"/>
    <lineage>
        <taxon>Eukaryota</taxon>
        <taxon>Metazoa</taxon>
        <taxon>Spiralia</taxon>
        <taxon>Lophotrochozoa</taxon>
        <taxon>Mollusca</taxon>
        <taxon>Bivalvia</taxon>
        <taxon>Autobranchia</taxon>
        <taxon>Pteriomorphia</taxon>
        <taxon>Arcoida</taxon>
        <taxon>Arcoidea</taxon>
        <taxon>Arcidae</taxon>
        <taxon>Tegillarca</taxon>
    </lineage>
</organism>
<keyword evidence="3 6" id="KW-0812">Transmembrane</keyword>
<evidence type="ECO:0000256" key="3">
    <source>
        <dbReference type="ARBA" id="ARBA00022692"/>
    </source>
</evidence>
<dbReference type="PRINTS" id="PR00259">
    <property type="entry name" value="TMFOUR"/>
</dbReference>
<comment type="caution">
    <text evidence="7">The sequence shown here is derived from an EMBL/GenBank/DDBJ whole genome shotgun (WGS) entry which is preliminary data.</text>
</comment>
<evidence type="ECO:0000256" key="1">
    <source>
        <dbReference type="ARBA" id="ARBA00004141"/>
    </source>
</evidence>
<keyword evidence="5 6" id="KW-0472">Membrane</keyword>
<protein>
    <recommendedName>
        <fullName evidence="9">Tetraspanin</fullName>
    </recommendedName>
</protein>
<sequence>MNPVRNICSQNTAKSKLKAMGSDAEVSTVAKVFLIVLNVIFMLFGIAVLVPAILVQIDVGLTKDEIKPLLNNISIGGLSLGNLVDSLSITFICIGVFITIVAGLGAFGACCKNRCLLMIYAIIVLLLFIMQITVIALWFTMRNEFESRVKSELKTQLNSYTNADLSSHEISTSWNYLFIYGCYDAAYNLVTRYSTIFIAIIVIIFVLELLAVIFAISMCRQLGKVDQIV</sequence>
<keyword evidence="4 6" id="KW-1133">Transmembrane helix</keyword>
<evidence type="ECO:0000256" key="6">
    <source>
        <dbReference type="SAM" id="Phobius"/>
    </source>
</evidence>
<feature type="transmembrane region" description="Helical" evidence="6">
    <location>
        <begin position="87"/>
        <end position="110"/>
    </location>
</feature>
<dbReference type="InterPro" id="IPR000301">
    <property type="entry name" value="Tetraspanin_animals"/>
</dbReference>
<comment type="subcellular location">
    <subcellularLocation>
        <location evidence="1">Membrane</location>
        <topology evidence="1">Multi-pass membrane protein</topology>
    </subcellularLocation>
</comment>
<evidence type="ECO:0000313" key="7">
    <source>
        <dbReference type="EMBL" id="KAJ8307952.1"/>
    </source>
</evidence>